<name>A0AAE0E150_9ROSI</name>
<dbReference type="GO" id="GO:0003676">
    <property type="term" value="F:nucleic acid binding"/>
    <property type="evidence" value="ECO:0007669"/>
    <property type="project" value="InterPro"/>
</dbReference>
<protein>
    <recommendedName>
        <fullName evidence="6">RNase H type-1 domain-containing protein</fullName>
    </recommendedName>
</protein>
<sequence>MRGMSLRRFGLLFALIIQIFLKRAFGLLVRILNEIFDATIVWGFPFLSFWGFLITWLAFSGLKVSDFIDEGRWVLDDSFHARFPDLCFRLDRIAISPVADSLVWAHSRDGQVSWWRDVWCHFIPSSRSALTWRQLLNRLPIEDHFCKVGFHLASRCNISGVNSESSDHLFLRCPLAAALWEAVFSAFQRCISVNSWSSFFSQAMSVSFSDHVLVLWKTSIHAVVWSVWLARNQWIFKSKAIEFISALSLVWHAVSDANRLEIGCMRNCVDDLLILRRFDLRGRLARAPFIRSVIWSPQAPGWIKVNIDGAALSSLVVKGCRSVFHNCRAFVKCGFAVPLGQVFAFEAELLAVSTAINLAWQNGWPRIWLENDSSYMVHLLASRSEQVPWRIRQAWQRCIYQISKMEFQDSHIFREGNQVADALSKHALRMAVDSWWTNTPSFCSLLVGNDCMGRESFRFS</sequence>
<dbReference type="InterPro" id="IPR053151">
    <property type="entry name" value="RNase_H-like"/>
</dbReference>
<gene>
    <name evidence="4" type="ORF">Dsin_022417</name>
</gene>
<proteinExistence type="predicted"/>
<reference evidence="4" key="1">
    <citation type="journal article" date="2023" name="Plant J.">
        <title>Genome sequences and population genomics provide insights into the demographic history, inbreeding, and mutation load of two 'living fossil' tree species of Dipteronia.</title>
        <authorList>
            <person name="Feng Y."/>
            <person name="Comes H.P."/>
            <person name="Chen J."/>
            <person name="Zhu S."/>
            <person name="Lu R."/>
            <person name="Zhang X."/>
            <person name="Li P."/>
            <person name="Qiu J."/>
            <person name="Olsen K.M."/>
            <person name="Qiu Y."/>
        </authorList>
    </citation>
    <scope>NUCLEOTIDE SEQUENCE</scope>
    <source>
        <strain evidence="4">NBL</strain>
    </source>
</reference>
<dbReference type="SUPFAM" id="SSF53098">
    <property type="entry name" value="Ribonuclease H-like"/>
    <property type="match status" value="1"/>
</dbReference>
<dbReference type="Pfam" id="PF13456">
    <property type="entry name" value="RVT_3"/>
    <property type="match status" value="1"/>
</dbReference>
<dbReference type="InterPro" id="IPR012337">
    <property type="entry name" value="RNaseH-like_sf"/>
</dbReference>
<accession>A0AAE0E150</accession>
<dbReference type="Proteomes" id="UP001281410">
    <property type="component" value="Unassembled WGS sequence"/>
</dbReference>
<keyword evidence="1" id="KW-0812">Transmembrane</keyword>
<evidence type="ECO:0000256" key="1">
    <source>
        <dbReference type="SAM" id="Phobius"/>
    </source>
</evidence>
<evidence type="ECO:0000259" key="3">
    <source>
        <dbReference type="Pfam" id="PF13966"/>
    </source>
</evidence>
<dbReference type="InterPro" id="IPR002156">
    <property type="entry name" value="RNaseH_domain"/>
</dbReference>
<dbReference type="PANTHER" id="PTHR47723:SF23">
    <property type="entry name" value="REVERSE TRANSCRIPTASE-LIKE PROTEIN"/>
    <property type="match status" value="1"/>
</dbReference>
<dbReference type="InterPro" id="IPR026960">
    <property type="entry name" value="RVT-Znf"/>
</dbReference>
<evidence type="ECO:0000313" key="4">
    <source>
        <dbReference type="EMBL" id="KAK3199002.1"/>
    </source>
</evidence>
<feature type="domain" description="RNase H type-1" evidence="2">
    <location>
        <begin position="307"/>
        <end position="427"/>
    </location>
</feature>
<dbReference type="AlphaFoldDB" id="A0AAE0E150"/>
<comment type="caution">
    <text evidence="4">The sequence shown here is derived from an EMBL/GenBank/DDBJ whole genome shotgun (WGS) entry which is preliminary data.</text>
</comment>
<dbReference type="Pfam" id="PF13966">
    <property type="entry name" value="zf-RVT"/>
    <property type="match status" value="1"/>
</dbReference>
<dbReference type="Gene3D" id="3.30.420.10">
    <property type="entry name" value="Ribonuclease H-like superfamily/Ribonuclease H"/>
    <property type="match status" value="1"/>
</dbReference>
<dbReference type="InterPro" id="IPR036397">
    <property type="entry name" value="RNaseH_sf"/>
</dbReference>
<dbReference type="EMBL" id="JANJYJ010000007">
    <property type="protein sequence ID" value="KAK3199002.1"/>
    <property type="molecule type" value="Genomic_DNA"/>
</dbReference>
<organism evidence="4 5">
    <name type="scientific">Dipteronia sinensis</name>
    <dbReference type="NCBI Taxonomy" id="43782"/>
    <lineage>
        <taxon>Eukaryota</taxon>
        <taxon>Viridiplantae</taxon>
        <taxon>Streptophyta</taxon>
        <taxon>Embryophyta</taxon>
        <taxon>Tracheophyta</taxon>
        <taxon>Spermatophyta</taxon>
        <taxon>Magnoliopsida</taxon>
        <taxon>eudicotyledons</taxon>
        <taxon>Gunneridae</taxon>
        <taxon>Pentapetalae</taxon>
        <taxon>rosids</taxon>
        <taxon>malvids</taxon>
        <taxon>Sapindales</taxon>
        <taxon>Sapindaceae</taxon>
        <taxon>Hippocastanoideae</taxon>
        <taxon>Acereae</taxon>
        <taxon>Dipteronia</taxon>
    </lineage>
</organism>
<feature type="domain" description="Reverse transcriptase zinc-binding" evidence="3">
    <location>
        <begin position="106"/>
        <end position="180"/>
    </location>
</feature>
<keyword evidence="1" id="KW-0472">Membrane</keyword>
<dbReference type="GO" id="GO:0004523">
    <property type="term" value="F:RNA-DNA hybrid ribonuclease activity"/>
    <property type="evidence" value="ECO:0007669"/>
    <property type="project" value="InterPro"/>
</dbReference>
<keyword evidence="1" id="KW-1133">Transmembrane helix</keyword>
<evidence type="ECO:0000259" key="2">
    <source>
        <dbReference type="Pfam" id="PF13456"/>
    </source>
</evidence>
<feature type="transmembrane region" description="Helical" evidence="1">
    <location>
        <begin position="42"/>
        <end position="62"/>
    </location>
</feature>
<keyword evidence="5" id="KW-1185">Reference proteome</keyword>
<dbReference type="InterPro" id="IPR044730">
    <property type="entry name" value="RNase_H-like_dom_plant"/>
</dbReference>
<evidence type="ECO:0008006" key="6">
    <source>
        <dbReference type="Google" id="ProtNLM"/>
    </source>
</evidence>
<dbReference type="CDD" id="cd06222">
    <property type="entry name" value="RNase_H_like"/>
    <property type="match status" value="1"/>
</dbReference>
<dbReference type="PANTHER" id="PTHR47723">
    <property type="entry name" value="OS05G0353850 PROTEIN"/>
    <property type="match status" value="1"/>
</dbReference>
<evidence type="ECO:0000313" key="5">
    <source>
        <dbReference type="Proteomes" id="UP001281410"/>
    </source>
</evidence>